<proteinExistence type="predicted"/>
<sequence>MFVKIHIVGVDILPDPLGYLLIYKGIGLLMKEKNHMDYRRARVLSGALMLLSIPSVFVWNKTEGISFTTAEGSWLLYGTALSLLKLVLVFHVFRIIVSIIKIYGQKNLLNKVSSTFTAYISVLLTVTIAQSFLMNLAGDWLVGFSIILIIAAVVMEMVFLMLLRSLRKHSWEIVEEV</sequence>
<keyword evidence="1" id="KW-0812">Transmembrane</keyword>
<protein>
    <submittedName>
        <fullName evidence="2">Uncharacterized protein</fullName>
    </submittedName>
</protein>
<evidence type="ECO:0000256" key="1">
    <source>
        <dbReference type="SAM" id="Phobius"/>
    </source>
</evidence>
<name>A0ABW2NM55_9BACL</name>
<organism evidence="2 3">
    <name type="scientific">Fictibacillus iocasae</name>
    <dbReference type="NCBI Taxonomy" id="2715437"/>
    <lineage>
        <taxon>Bacteria</taxon>
        <taxon>Bacillati</taxon>
        <taxon>Bacillota</taxon>
        <taxon>Bacilli</taxon>
        <taxon>Bacillales</taxon>
        <taxon>Fictibacillaceae</taxon>
        <taxon>Fictibacillus</taxon>
    </lineage>
</organism>
<feature type="transmembrane region" description="Helical" evidence="1">
    <location>
        <begin position="41"/>
        <end position="60"/>
    </location>
</feature>
<feature type="transmembrane region" description="Helical" evidence="1">
    <location>
        <begin position="116"/>
        <end position="134"/>
    </location>
</feature>
<dbReference type="Proteomes" id="UP001596549">
    <property type="component" value="Unassembled WGS sequence"/>
</dbReference>
<keyword evidence="1" id="KW-0472">Membrane</keyword>
<accession>A0ABW2NM55</accession>
<gene>
    <name evidence="2" type="ORF">ACFQPF_01220</name>
</gene>
<feature type="transmembrane region" description="Helical" evidence="1">
    <location>
        <begin position="140"/>
        <end position="163"/>
    </location>
</feature>
<keyword evidence="3" id="KW-1185">Reference proteome</keyword>
<feature type="transmembrane region" description="Helical" evidence="1">
    <location>
        <begin position="80"/>
        <end position="104"/>
    </location>
</feature>
<comment type="caution">
    <text evidence="2">The sequence shown here is derived from an EMBL/GenBank/DDBJ whole genome shotgun (WGS) entry which is preliminary data.</text>
</comment>
<reference evidence="3" key="1">
    <citation type="journal article" date="2019" name="Int. J. Syst. Evol. Microbiol.">
        <title>The Global Catalogue of Microorganisms (GCM) 10K type strain sequencing project: providing services to taxonomists for standard genome sequencing and annotation.</title>
        <authorList>
            <consortium name="The Broad Institute Genomics Platform"/>
            <consortium name="The Broad Institute Genome Sequencing Center for Infectious Disease"/>
            <person name="Wu L."/>
            <person name="Ma J."/>
        </authorList>
    </citation>
    <scope>NUCLEOTIDE SEQUENCE [LARGE SCALE GENOMIC DNA]</scope>
    <source>
        <strain evidence="3">NBRC 106396</strain>
    </source>
</reference>
<evidence type="ECO:0000313" key="2">
    <source>
        <dbReference type="EMBL" id="MFC7370298.1"/>
    </source>
</evidence>
<dbReference type="RefSeq" id="WP_379745299.1">
    <property type="nucleotide sequence ID" value="NZ_JBHTCP010000002.1"/>
</dbReference>
<evidence type="ECO:0000313" key="3">
    <source>
        <dbReference type="Proteomes" id="UP001596549"/>
    </source>
</evidence>
<dbReference type="EMBL" id="JBHTCP010000002">
    <property type="protein sequence ID" value="MFC7370298.1"/>
    <property type="molecule type" value="Genomic_DNA"/>
</dbReference>
<keyword evidence="1" id="KW-1133">Transmembrane helix</keyword>